<evidence type="ECO:0000313" key="2">
    <source>
        <dbReference type="Proteomes" id="UP000587527"/>
    </source>
</evidence>
<dbReference type="Proteomes" id="UP000587527">
    <property type="component" value="Unassembled WGS sequence"/>
</dbReference>
<proteinExistence type="predicted"/>
<gene>
    <name evidence="1" type="ORF">F4553_000025</name>
</gene>
<dbReference type="RefSeq" id="WP_281394922.1">
    <property type="nucleotide sequence ID" value="NZ_JACHMN010000001.1"/>
</dbReference>
<sequence>MPLVLLVEDGLPVRAALTHALDGADALRMLRAVCGAGVMLVPTR</sequence>
<keyword evidence="2" id="KW-1185">Reference proteome</keyword>
<reference evidence="1 2" key="1">
    <citation type="submission" date="2020-08" db="EMBL/GenBank/DDBJ databases">
        <title>Sequencing the genomes of 1000 actinobacteria strains.</title>
        <authorList>
            <person name="Klenk H.-P."/>
        </authorList>
    </citation>
    <scope>NUCLEOTIDE SEQUENCE [LARGE SCALE GENOMIC DNA]</scope>
    <source>
        <strain evidence="1 2">DSM 45362</strain>
    </source>
</reference>
<organism evidence="1 2">
    <name type="scientific">Allocatelliglobosispora scoriae</name>
    <dbReference type="NCBI Taxonomy" id="643052"/>
    <lineage>
        <taxon>Bacteria</taxon>
        <taxon>Bacillati</taxon>
        <taxon>Actinomycetota</taxon>
        <taxon>Actinomycetes</taxon>
        <taxon>Micromonosporales</taxon>
        <taxon>Micromonosporaceae</taxon>
        <taxon>Allocatelliglobosispora</taxon>
    </lineage>
</organism>
<protein>
    <submittedName>
        <fullName evidence="1">Uncharacterized protein</fullName>
    </submittedName>
</protein>
<comment type="caution">
    <text evidence="1">The sequence shown here is derived from an EMBL/GenBank/DDBJ whole genome shotgun (WGS) entry which is preliminary data.</text>
</comment>
<evidence type="ECO:0000313" key="1">
    <source>
        <dbReference type="EMBL" id="MBB5866646.1"/>
    </source>
</evidence>
<dbReference type="AlphaFoldDB" id="A0A841BHK1"/>
<name>A0A841BHK1_9ACTN</name>
<accession>A0A841BHK1</accession>
<dbReference type="EMBL" id="JACHMN010000001">
    <property type="protein sequence ID" value="MBB5866646.1"/>
    <property type="molecule type" value="Genomic_DNA"/>
</dbReference>